<organism evidence="1 2">
    <name type="scientific">Molorchus minor</name>
    <dbReference type="NCBI Taxonomy" id="1323400"/>
    <lineage>
        <taxon>Eukaryota</taxon>
        <taxon>Metazoa</taxon>
        <taxon>Ecdysozoa</taxon>
        <taxon>Arthropoda</taxon>
        <taxon>Hexapoda</taxon>
        <taxon>Insecta</taxon>
        <taxon>Pterygota</taxon>
        <taxon>Neoptera</taxon>
        <taxon>Endopterygota</taxon>
        <taxon>Coleoptera</taxon>
        <taxon>Polyphaga</taxon>
        <taxon>Cucujiformia</taxon>
        <taxon>Chrysomeloidea</taxon>
        <taxon>Cerambycidae</taxon>
        <taxon>Lamiinae</taxon>
        <taxon>Monochamini</taxon>
        <taxon>Molorchus</taxon>
    </lineage>
</organism>
<evidence type="ECO:0000313" key="1">
    <source>
        <dbReference type="EMBL" id="KAJ8973133.1"/>
    </source>
</evidence>
<dbReference type="Proteomes" id="UP001162164">
    <property type="component" value="Unassembled WGS sequence"/>
</dbReference>
<proteinExistence type="predicted"/>
<gene>
    <name evidence="1" type="ORF">NQ317_001564</name>
</gene>
<dbReference type="EMBL" id="JAPWTJ010001232">
    <property type="protein sequence ID" value="KAJ8973133.1"/>
    <property type="molecule type" value="Genomic_DNA"/>
</dbReference>
<comment type="caution">
    <text evidence="1">The sequence shown here is derived from an EMBL/GenBank/DDBJ whole genome shotgun (WGS) entry which is preliminary data.</text>
</comment>
<sequence length="149" mass="17424">MQIMLKLSNSNKFKRISHKLGILFSSIICDCAKDAYGNVWNKMDMLNCPPWSCLESLKRFKKYWGSVFREKLLKHFYKPMEELLSLLQTNKLICDDSQEFITFMDLSITLCIFLKDIEESRGFVENTLNEVTKIASARCTDFEGILEEK</sequence>
<keyword evidence="2" id="KW-1185">Reference proteome</keyword>
<protein>
    <submittedName>
        <fullName evidence="1">Uncharacterized protein</fullName>
    </submittedName>
</protein>
<evidence type="ECO:0000313" key="2">
    <source>
        <dbReference type="Proteomes" id="UP001162164"/>
    </source>
</evidence>
<reference evidence="1" key="1">
    <citation type="journal article" date="2023" name="Insect Mol. Biol.">
        <title>Genome sequencing provides insights into the evolution of gene families encoding plant cell wall-degrading enzymes in longhorned beetles.</title>
        <authorList>
            <person name="Shin N.R."/>
            <person name="Okamura Y."/>
            <person name="Kirsch R."/>
            <person name="Pauchet Y."/>
        </authorList>
    </citation>
    <scope>NUCLEOTIDE SEQUENCE</scope>
    <source>
        <strain evidence="1">MMC_N1</strain>
    </source>
</reference>
<name>A0ABQ9J5W5_9CUCU</name>
<accession>A0ABQ9J5W5</accession>